<keyword evidence="3" id="KW-1185">Reference proteome</keyword>
<accession>A0AA86Q2N9</accession>
<dbReference type="Proteomes" id="UP001642409">
    <property type="component" value="Unassembled WGS sequence"/>
</dbReference>
<organism evidence="1">
    <name type="scientific">Hexamita inflata</name>
    <dbReference type="NCBI Taxonomy" id="28002"/>
    <lineage>
        <taxon>Eukaryota</taxon>
        <taxon>Metamonada</taxon>
        <taxon>Diplomonadida</taxon>
        <taxon>Hexamitidae</taxon>
        <taxon>Hexamitinae</taxon>
        <taxon>Hexamita</taxon>
    </lineage>
</organism>
<protein>
    <submittedName>
        <fullName evidence="2">Hypothetical_protein</fullName>
    </submittedName>
</protein>
<dbReference type="EMBL" id="CAXDID020000299">
    <property type="protein sequence ID" value="CAL6073027.1"/>
    <property type="molecule type" value="Genomic_DNA"/>
</dbReference>
<reference evidence="1" key="1">
    <citation type="submission" date="2023-06" db="EMBL/GenBank/DDBJ databases">
        <authorList>
            <person name="Kurt Z."/>
        </authorList>
    </citation>
    <scope>NUCLEOTIDE SEQUENCE</scope>
</reference>
<name>A0AA86Q2N9_9EUKA</name>
<reference evidence="2 3" key="2">
    <citation type="submission" date="2024-07" db="EMBL/GenBank/DDBJ databases">
        <authorList>
            <person name="Akdeniz Z."/>
        </authorList>
    </citation>
    <scope>NUCLEOTIDE SEQUENCE [LARGE SCALE GENOMIC DNA]</scope>
</reference>
<gene>
    <name evidence="1" type="ORF">HINF_LOCUS33055</name>
    <name evidence="2" type="ORF">HINF_LOCUS55904</name>
</gene>
<dbReference type="EMBL" id="CATOUU010000745">
    <property type="protein sequence ID" value="CAI9945410.1"/>
    <property type="molecule type" value="Genomic_DNA"/>
</dbReference>
<proteinExistence type="predicted"/>
<evidence type="ECO:0000313" key="2">
    <source>
        <dbReference type="EMBL" id="CAL6073027.1"/>
    </source>
</evidence>
<comment type="caution">
    <text evidence="1">The sequence shown here is derived from an EMBL/GenBank/DDBJ whole genome shotgun (WGS) entry which is preliminary data.</text>
</comment>
<dbReference type="AlphaFoldDB" id="A0AA86Q2N9"/>
<sequence length="241" mass="28372">MRQCNDVIMFTKKIRGRQMTKFIFNQKLCYTYYENTYICWTDFNDEFQPRHFGIDGERILFRKTAMLNMVTQCATYSSVFSICRNQFGLQNGRSRIQNCRYRKLLLALFAPHSDITRKRYDTGDNIIMIMKLDILSISSKELSLSALSQHFVQVSAAARRPEACLHSNISYHISHFGASFGWPMQKSHIDQIHQSYCINEEAESLRLETKMKTILISWEITNINETVQRCYHVYKEKLEGK</sequence>
<evidence type="ECO:0000313" key="3">
    <source>
        <dbReference type="Proteomes" id="UP001642409"/>
    </source>
</evidence>
<evidence type="ECO:0000313" key="1">
    <source>
        <dbReference type="EMBL" id="CAI9945410.1"/>
    </source>
</evidence>